<keyword evidence="2" id="KW-1185">Reference proteome</keyword>
<dbReference type="EMBL" id="BLLF01000541">
    <property type="protein sequence ID" value="GFH12806.1"/>
    <property type="molecule type" value="Genomic_DNA"/>
</dbReference>
<dbReference type="Proteomes" id="UP000485058">
    <property type="component" value="Unassembled WGS sequence"/>
</dbReference>
<sequence length="70" mass="7265">MSCTALPSVAVTNASPSLAMQCQQGYPMCQAWPGRYVIGAPMPGCLAAGRRWPLTGAVQKVPSPSLGHAH</sequence>
<accession>A0A699Z0M5</accession>
<reference evidence="1 2" key="1">
    <citation type="submission" date="2020-02" db="EMBL/GenBank/DDBJ databases">
        <title>Draft genome sequence of Haematococcus lacustris strain NIES-144.</title>
        <authorList>
            <person name="Morimoto D."/>
            <person name="Nakagawa S."/>
            <person name="Yoshida T."/>
            <person name="Sawayama S."/>
        </authorList>
    </citation>
    <scope>NUCLEOTIDE SEQUENCE [LARGE SCALE GENOMIC DNA]</scope>
    <source>
        <strain evidence="1 2">NIES-144</strain>
    </source>
</reference>
<comment type="caution">
    <text evidence="1">The sequence shown here is derived from an EMBL/GenBank/DDBJ whole genome shotgun (WGS) entry which is preliminary data.</text>
</comment>
<dbReference type="AlphaFoldDB" id="A0A699Z0M5"/>
<evidence type="ECO:0000313" key="1">
    <source>
        <dbReference type="EMBL" id="GFH12806.1"/>
    </source>
</evidence>
<name>A0A699Z0M5_HAELA</name>
<evidence type="ECO:0000313" key="2">
    <source>
        <dbReference type="Proteomes" id="UP000485058"/>
    </source>
</evidence>
<proteinExistence type="predicted"/>
<protein>
    <submittedName>
        <fullName evidence="1">Uncharacterized protein</fullName>
    </submittedName>
</protein>
<gene>
    <name evidence="1" type="ORF">HaLaN_08560</name>
</gene>
<organism evidence="1 2">
    <name type="scientific">Haematococcus lacustris</name>
    <name type="common">Green alga</name>
    <name type="synonym">Haematococcus pluvialis</name>
    <dbReference type="NCBI Taxonomy" id="44745"/>
    <lineage>
        <taxon>Eukaryota</taxon>
        <taxon>Viridiplantae</taxon>
        <taxon>Chlorophyta</taxon>
        <taxon>core chlorophytes</taxon>
        <taxon>Chlorophyceae</taxon>
        <taxon>CS clade</taxon>
        <taxon>Chlamydomonadales</taxon>
        <taxon>Haematococcaceae</taxon>
        <taxon>Haematococcus</taxon>
    </lineage>
</organism>